<feature type="transmembrane region" description="Helical" evidence="1">
    <location>
        <begin position="12"/>
        <end position="34"/>
    </location>
</feature>
<proteinExistence type="predicted"/>
<protein>
    <submittedName>
        <fullName evidence="2">Uncharacterized protein</fullName>
    </submittedName>
</protein>
<keyword evidence="1" id="KW-0812">Transmembrane</keyword>
<evidence type="ECO:0000313" key="2">
    <source>
        <dbReference type="EMBL" id="CAB4178184.1"/>
    </source>
</evidence>
<reference evidence="2" key="1">
    <citation type="submission" date="2020-05" db="EMBL/GenBank/DDBJ databases">
        <authorList>
            <person name="Chiriac C."/>
            <person name="Salcher M."/>
            <person name="Ghai R."/>
            <person name="Kavagutti S V."/>
        </authorList>
    </citation>
    <scope>NUCLEOTIDE SEQUENCE</scope>
</reference>
<sequence>MESLEDTIMDIFEISLLSISFPLILIGLICSIYGANKTTMLTGAFLTIYPSVVFIYLILNWVVRK</sequence>
<name>A0A6J5QES7_9CAUD</name>
<accession>A0A6J5QES7</accession>
<gene>
    <name evidence="2" type="ORF">UFOVP1009_44</name>
</gene>
<evidence type="ECO:0000256" key="1">
    <source>
        <dbReference type="SAM" id="Phobius"/>
    </source>
</evidence>
<dbReference type="EMBL" id="LR796957">
    <property type="protein sequence ID" value="CAB4178184.1"/>
    <property type="molecule type" value="Genomic_DNA"/>
</dbReference>
<feature type="transmembrane region" description="Helical" evidence="1">
    <location>
        <begin position="40"/>
        <end position="63"/>
    </location>
</feature>
<keyword evidence="1" id="KW-1133">Transmembrane helix</keyword>
<keyword evidence="1" id="KW-0472">Membrane</keyword>
<organism evidence="2">
    <name type="scientific">uncultured Caudovirales phage</name>
    <dbReference type="NCBI Taxonomy" id="2100421"/>
    <lineage>
        <taxon>Viruses</taxon>
        <taxon>Duplodnaviria</taxon>
        <taxon>Heunggongvirae</taxon>
        <taxon>Uroviricota</taxon>
        <taxon>Caudoviricetes</taxon>
        <taxon>Peduoviridae</taxon>
        <taxon>Maltschvirus</taxon>
        <taxon>Maltschvirus maltsch</taxon>
    </lineage>
</organism>